<feature type="region of interest" description="Disordered" evidence="1">
    <location>
        <begin position="14"/>
        <end position="90"/>
    </location>
</feature>
<accession>A0A4Z2ELG2</accession>
<reference evidence="2 3" key="1">
    <citation type="submission" date="2019-03" db="EMBL/GenBank/DDBJ databases">
        <title>First draft genome of Liparis tanakae, snailfish: a comprehensive survey of snailfish specific genes.</title>
        <authorList>
            <person name="Kim W."/>
            <person name="Song I."/>
            <person name="Jeong J.-H."/>
            <person name="Kim D."/>
            <person name="Kim S."/>
            <person name="Ryu S."/>
            <person name="Song J.Y."/>
            <person name="Lee S.K."/>
        </authorList>
    </citation>
    <scope>NUCLEOTIDE SEQUENCE [LARGE SCALE GENOMIC DNA]</scope>
    <source>
        <tissue evidence="2">Muscle</tissue>
    </source>
</reference>
<evidence type="ECO:0000313" key="3">
    <source>
        <dbReference type="Proteomes" id="UP000314294"/>
    </source>
</evidence>
<name>A0A4Z2ELG2_9TELE</name>
<dbReference type="Proteomes" id="UP000314294">
    <property type="component" value="Unassembled WGS sequence"/>
</dbReference>
<keyword evidence="3" id="KW-1185">Reference proteome</keyword>
<comment type="caution">
    <text evidence="2">The sequence shown here is derived from an EMBL/GenBank/DDBJ whole genome shotgun (WGS) entry which is preliminary data.</text>
</comment>
<organism evidence="2 3">
    <name type="scientific">Liparis tanakae</name>
    <name type="common">Tanaka's snailfish</name>
    <dbReference type="NCBI Taxonomy" id="230148"/>
    <lineage>
        <taxon>Eukaryota</taxon>
        <taxon>Metazoa</taxon>
        <taxon>Chordata</taxon>
        <taxon>Craniata</taxon>
        <taxon>Vertebrata</taxon>
        <taxon>Euteleostomi</taxon>
        <taxon>Actinopterygii</taxon>
        <taxon>Neopterygii</taxon>
        <taxon>Teleostei</taxon>
        <taxon>Neoteleostei</taxon>
        <taxon>Acanthomorphata</taxon>
        <taxon>Eupercaria</taxon>
        <taxon>Perciformes</taxon>
        <taxon>Cottioidei</taxon>
        <taxon>Cottales</taxon>
        <taxon>Liparidae</taxon>
        <taxon>Liparis</taxon>
    </lineage>
</organism>
<dbReference type="EMBL" id="SRLO01005470">
    <property type="protein sequence ID" value="TNN29578.1"/>
    <property type="molecule type" value="Genomic_DNA"/>
</dbReference>
<dbReference type="AlphaFoldDB" id="A0A4Z2ELG2"/>
<evidence type="ECO:0000313" key="2">
    <source>
        <dbReference type="EMBL" id="TNN29578.1"/>
    </source>
</evidence>
<sequence length="154" mass="17616">MDLFDAPLHALYISSTETPSPRKAVECDGGRNTHSGQQGDTSTTTGLEEEEEEEERRTRESSREVSVDRTALHAPPPRQRTGNTRFLVSKKLSHTRRGDFHRLPDFRRRLLREYLPESNFRSERKSSREAPGRLCVTPRRCLLARLGARVSGTR</sequence>
<feature type="compositionally biased region" description="Basic and acidic residues" evidence="1">
    <location>
        <begin position="55"/>
        <end position="71"/>
    </location>
</feature>
<proteinExistence type="predicted"/>
<gene>
    <name evidence="2" type="ORF">EYF80_060273</name>
</gene>
<protein>
    <submittedName>
        <fullName evidence="2">Uncharacterized protein</fullName>
    </submittedName>
</protein>
<evidence type="ECO:0000256" key="1">
    <source>
        <dbReference type="SAM" id="MobiDB-lite"/>
    </source>
</evidence>
<feature type="compositionally biased region" description="Low complexity" evidence="1">
    <location>
        <begin position="33"/>
        <end position="46"/>
    </location>
</feature>